<dbReference type="Pfam" id="PF02602">
    <property type="entry name" value="HEM4"/>
    <property type="match status" value="1"/>
</dbReference>
<dbReference type="STRING" id="217511.GCA_001463845_02341"/>
<sequence>MARVLILRERASGEETARQLRSRGHEPIVLPLEAVVRLDGEPPTAPFDGFAVTSSQAVSSLAEAFAGDPRPVFAVGAATGATIEAAGFPNVHFGSGRAASLPDICSTVFGSRDDGATILYAAGVNRSGSLEAAFADSPFRLLTWEVYDVVRRAPSRDELRGAFDSAPSDAVLLMSQAQAIAFAECIAPYWEDNVETVRLLCLSQRISDALPSGLRSRAEISERPTLPSLFERL</sequence>
<evidence type="ECO:0000313" key="2">
    <source>
        <dbReference type="EMBL" id="EAU41567.1"/>
    </source>
</evidence>
<evidence type="ECO:0000313" key="3">
    <source>
        <dbReference type="Proteomes" id="UP000004310"/>
    </source>
</evidence>
<dbReference type="Proteomes" id="UP000004310">
    <property type="component" value="Unassembled WGS sequence"/>
</dbReference>
<dbReference type="InterPro" id="IPR036108">
    <property type="entry name" value="4pyrrol_syn_uPrphyn_synt_sf"/>
</dbReference>
<keyword evidence="2" id="KW-0456">Lyase</keyword>
<keyword evidence="3" id="KW-1185">Reference proteome</keyword>
<feature type="domain" description="Tetrapyrrole biosynthesis uroporphyrinogen III synthase" evidence="1">
    <location>
        <begin position="15"/>
        <end position="231"/>
    </location>
</feature>
<accession>Q0G4B4</accession>
<organism evidence="2 3">
    <name type="scientific">Fulvimarina pelagi HTCC2506</name>
    <dbReference type="NCBI Taxonomy" id="314231"/>
    <lineage>
        <taxon>Bacteria</taxon>
        <taxon>Pseudomonadati</taxon>
        <taxon>Pseudomonadota</taxon>
        <taxon>Alphaproteobacteria</taxon>
        <taxon>Hyphomicrobiales</taxon>
        <taxon>Aurantimonadaceae</taxon>
        <taxon>Fulvimarina</taxon>
    </lineage>
</organism>
<dbReference type="AlphaFoldDB" id="Q0G4B4"/>
<comment type="caution">
    <text evidence="2">The sequence shown here is derived from an EMBL/GenBank/DDBJ whole genome shotgun (WGS) entry which is preliminary data.</text>
</comment>
<proteinExistence type="predicted"/>
<dbReference type="CDD" id="cd06578">
    <property type="entry name" value="HemD"/>
    <property type="match status" value="1"/>
</dbReference>
<dbReference type="HOGENOM" id="CLU_011276_10_2_5"/>
<dbReference type="eggNOG" id="COG1587">
    <property type="taxonomic scope" value="Bacteria"/>
</dbReference>
<dbReference type="EMBL" id="AATP01000002">
    <property type="protein sequence ID" value="EAU41567.1"/>
    <property type="molecule type" value="Genomic_DNA"/>
</dbReference>
<dbReference type="GO" id="GO:0033014">
    <property type="term" value="P:tetrapyrrole biosynthetic process"/>
    <property type="evidence" value="ECO:0007669"/>
    <property type="project" value="InterPro"/>
</dbReference>
<protein>
    <submittedName>
        <fullName evidence="2">Uroporphyrinogen-III synthetase</fullName>
        <ecNumber evidence="2">4.2.1.75</ecNumber>
    </submittedName>
</protein>
<gene>
    <name evidence="2" type="ORF">FP2506_14079</name>
</gene>
<name>Q0G4B4_9HYPH</name>
<dbReference type="InterPro" id="IPR003754">
    <property type="entry name" value="4pyrrol_synth_uPrphyn_synth"/>
</dbReference>
<evidence type="ECO:0000259" key="1">
    <source>
        <dbReference type="Pfam" id="PF02602"/>
    </source>
</evidence>
<dbReference type="GO" id="GO:0004852">
    <property type="term" value="F:uroporphyrinogen-III synthase activity"/>
    <property type="evidence" value="ECO:0007669"/>
    <property type="project" value="UniProtKB-EC"/>
</dbReference>
<dbReference type="EC" id="4.2.1.75" evidence="2"/>
<dbReference type="Gene3D" id="3.40.50.10090">
    <property type="match status" value="1"/>
</dbReference>
<reference evidence="2 3" key="1">
    <citation type="journal article" date="2010" name="J. Bacteriol.">
        <title>Genome sequence of Fulvimarina pelagi HTCC2506T, a Mn(II)-oxidizing alphaproteobacterium possessing an aerobic anoxygenic photosynthetic gene cluster and Xanthorhodopsin.</title>
        <authorList>
            <person name="Kang I."/>
            <person name="Oh H.M."/>
            <person name="Lim S.I."/>
            <person name="Ferriera S."/>
            <person name="Giovannoni S.J."/>
            <person name="Cho J.C."/>
        </authorList>
    </citation>
    <scope>NUCLEOTIDE SEQUENCE [LARGE SCALE GENOMIC DNA]</scope>
    <source>
        <strain evidence="2 3">HTCC2506</strain>
    </source>
</reference>
<dbReference type="SUPFAM" id="SSF69618">
    <property type="entry name" value="HemD-like"/>
    <property type="match status" value="1"/>
</dbReference>